<proteinExistence type="predicted"/>
<keyword evidence="1" id="KW-0472">Membrane</keyword>
<feature type="transmembrane region" description="Helical" evidence="1">
    <location>
        <begin position="122"/>
        <end position="144"/>
    </location>
</feature>
<evidence type="ECO:0000256" key="1">
    <source>
        <dbReference type="SAM" id="Phobius"/>
    </source>
</evidence>
<sequence length="169" mass="18624">MSQAHQNGIRRSILVWTWIPRCIICVILLGFAIRGYVVLESMYDDTSSESDWDTILDGSFGIIAGFTAGTIVLDLIEAVLFAMQKLHPVALLVSNIVKLIMWAFYLVALIVAMVIASSFSAAIFPVALLLVFTIASFTYSSMLVHHRRMEKKQAASISKHGAATKMQDA</sequence>
<gene>
    <name evidence="2" type="ORF">KVT40_008693</name>
</gene>
<protein>
    <submittedName>
        <fullName evidence="2">Uncharacterized protein</fullName>
    </submittedName>
</protein>
<evidence type="ECO:0000313" key="2">
    <source>
        <dbReference type="EMBL" id="KAG8623717.1"/>
    </source>
</evidence>
<keyword evidence="1" id="KW-1133">Transmembrane helix</keyword>
<dbReference type="OrthoDB" id="5211263at2759"/>
<keyword evidence="3" id="KW-1185">Reference proteome</keyword>
<reference evidence="2" key="1">
    <citation type="submission" date="2021-07" db="EMBL/GenBank/DDBJ databases">
        <title>Elsinoe batatas strain:CRI-CJ2 Genome sequencing and assembly.</title>
        <authorList>
            <person name="Huang L."/>
        </authorList>
    </citation>
    <scope>NUCLEOTIDE SEQUENCE</scope>
    <source>
        <strain evidence="2">CRI-CJ2</strain>
    </source>
</reference>
<organism evidence="2 3">
    <name type="scientific">Elsinoe batatas</name>
    <dbReference type="NCBI Taxonomy" id="2601811"/>
    <lineage>
        <taxon>Eukaryota</taxon>
        <taxon>Fungi</taxon>
        <taxon>Dikarya</taxon>
        <taxon>Ascomycota</taxon>
        <taxon>Pezizomycotina</taxon>
        <taxon>Dothideomycetes</taxon>
        <taxon>Dothideomycetidae</taxon>
        <taxon>Myriangiales</taxon>
        <taxon>Elsinoaceae</taxon>
        <taxon>Elsinoe</taxon>
    </lineage>
</organism>
<evidence type="ECO:0000313" key="3">
    <source>
        <dbReference type="Proteomes" id="UP000809789"/>
    </source>
</evidence>
<dbReference type="Proteomes" id="UP000809789">
    <property type="component" value="Unassembled WGS sequence"/>
</dbReference>
<dbReference type="AlphaFoldDB" id="A0A8K0PCM9"/>
<keyword evidence="1" id="KW-0812">Transmembrane</keyword>
<comment type="caution">
    <text evidence="2">The sequence shown here is derived from an EMBL/GenBank/DDBJ whole genome shotgun (WGS) entry which is preliminary data.</text>
</comment>
<name>A0A8K0PCM9_9PEZI</name>
<feature type="transmembrane region" description="Helical" evidence="1">
    <location>
        <begin position="12"/>
        <end position="39"/>
    </location>
</feature>
<dbReference type="EMBL" id="JAESVG020000010">
    <property type="protein sequence ID" value="KAG8623717.1"/>
    <property type="molecule type" value="Genomic_DNA"/>
</dbReference>
<feature type="transmembrane region" description="Helical" evidence="1">
    <location>
        <begin position="59"/>
        <end position="82"/>
    </location>
</feature>
<feature type="transmembrane region" description="Helical" evidence="1">
    <location>
        <begin position="89"/>
        <end position="116"/>
    </location>
</feature>
<accession>A0A8K0PCM9</accession>